<sequence length="273" mass="29436">MTPTAHPLSTPEVTVHDPQDESAARVYVFHGTDSTQVLGPEHLMDRVRTLLSAAGAVPLPSPTAHPDIASRPFTSEAAQLPGDTGPVPWSRERSSVAEVSVDLGAERFWDRIEAGSFATWRDRWPESPQAPLFPPTTPDWLAGAPRWELDPLAPALGPAASGGWVRSPSRAWDQPAAARPPAQTHGPAGSRHHGIGLFQLTDLESFWVFPPEEDVPAVVARCEALAQDHPAFSWLTGYFDARDVAGSLRLPAECLPLLAADLTGAGHPVDTWW</sequence>
<evidence type="ECO:0008006" key="4">
    <source>
        <dbReference type="Google" id="ProtNLM"/>
    </source>
</evidence>
<accession>A0AAX2SDG8</accession>
<dbReference type="RefSeq" id="WP_070636666.1">
    <property type="nucleotide sequence ID" value="NZ_CP108528.1"/>
</dbReference>
<dbReference type="GeneID" id="93231698"/>
<evidence type="ECO:0000256" key="1">
    <source>
        <dbReference type="SAM" id="MobiDB-lite"/>
    </source>
</evidence>
<dbReference type="EMBL" id="SPNK01000018">
    <property type="protein sequence ID" value="TFH98898.1"/>
    <property type="molecule type" value="Genomic_DNA"/>
</dbReference>
<dbReference type="AlphaFoldDB" id="A0AAX2SDG8"/>
<feature type="region of interest" description="Disordered" evidence="1">
    <location>
        <begin position="164"/>
        <end position="191"/>
    </location>
</feature>
<reference evidence="2 3" key="1">
    <citation type="submission" date="2019-03" db="EMBL/GenBank/DDBJ databases">
        <title>Genome Sequencing and Assembly of Various Microbes Isolated from Alder Root Nodule.</title>
        <authorList>
            <person name="Swanson E."/>
            <person name="Sevigny J.L."/>
            <person name="Pesce C."/>
            <person name="Davis I."/>
            <person name="Kleiner V."/>
            <person name="Tisa L."/>
        </authorList>
    </citation>
    <scope>NUCLEOTIDE SEQUENCE [LARGE SCALE GENOMIC DNA]</scope>
    <source>
        <strain evidence="2 3">4R-31</strain>
    </source>
</reference>
<gene>
    <name evidence="2" type="ORF">E4P33_11435</name>
</gene>
<keyword evidence="3" id="KW-1185">Reference proteome</keyword>
<dbReference type="Proteomes" id="UP000298017">
    <property type="component" value="Unassembled WGS sequence"/>
</dbReference>
<name>A0AAX2SDG8_KOCRH</name>
<organism evidence="2 3">
    <name type="scientific">Kocuria rhizophila</name>
    <dbReference type="NCBI Taxonomy" id="72000"/>
    <lineage>
        <taxon>Bacteria</taxon>
        <taxon>Bacillati</taxon>
        <taxon>Actinomycetota</taxon>
        <taxon>Actinomycetes</taxon>
        <taxon>Micrococcales</taxon>
        <taxon>Micrococcaceae</taxon>
        <taxon>Kocuria</taxon>
    </lineage>
</organism>
<proteinExistence type="predicted"/>
<evidence type="ECO:0000313" key="3">
    <source>
        <dbReference type="Proteomes" id="UP000298017"/>
    </source>
</evidence>
<comment type="caution">
    <text evidence="2">The sequence shown here is derived from an EMBL/GenBank/DDBJ whole genome shotgun (WGS) entry which is preliminary data.</text>
</comment>
<evidence type="ECO:0000313" key="2">
    <source>
        <dbReference type="EMBL" id="TFH98898.1"/>
    </source>
</evidence>
<protein>
    <recommendedName>
        <fullName evidence="4">DUF4253 domain-containing protein</fullName>
    </recommendedName>
</protein>